<organism evidence="1">
    <name type="scientific">marine sediment metagenome</name>
    <dbReference type="NCBI Taxonomy" id="412755"/>
    <lineage>
        <taxon>unclassified sequences</taxon>
        <taxon>metagenomes</taxon>
        <taxon>ecological metagenomes</taxon>
    </lineage>
</organism>
<dbReference type="AlphaFoldDB" id="X1QQN8"/>
<gene>
    <name evidence="1" type="ORF">S06H3_53512</name>
</gene>
<dbReference type="EMBL" id="BARV01034120">
    <property type="protein sequence ID" value="GAI57106.1"/>
    <property type="molecule type" value="Genomic_DNA"/>
</dbReference>
<sequence>MENQRGIWSVKKGRNCQIRLLTKPSQAFRDWQASNPPVEIVPVRDLHKEVDEIKARIGQLEKI</sequence>
<proteinExistence type="predicted"/>
<evidence type="ECO:0000313" key="1">
    <source>
        <dbReference type="EMBL" id="GAI57106.1"/>
    </source>
</evidence>
<protein>
    <submittedName>
        <fullName evidence="1">Uncharacterized protein</fullName>
    </submittedName>
</protein>
<reference evidence="1" key="1">
    <citation type="journal article" date="2014" name="Front. Microbiol.">
        <title>High frequency of phylogenetically diverse reductive dehalogenase-homologous genes in deep subseafloor sedimentary metagenomes.</title>
        <authorList>
            <person name="Kawai M."/>
            <person name="Futagami T."/>
            <person name="Toyoda A."/>
            <person name="Takaki Y."/>
            <person name="Nishi S."/>
            <person name="Hori S."/>
            <person name="Arai W."/>
            <person name="Tsubouchi T."/>
            <person name="Morono Y."/>
            <person name="Uchiyama I."/>
            <person name="Ito T."/>
            <person name="Fujiyama A."/>
            <person name="Inagaki F."/>
            <person name="Takami H."/>
        </authorList>
    </citation>
    <scope>NUCLEOTIDE SEQUENCE</scope>
    <source>
        <strain evidence="1">Expedition CK06-06</strain>
    </source>
</reference>
<comment type="caution">
    <text evidence="1">The sequence shown here is derived from an EMBL/GenBank/DDBJ whole genome shotgun (WGS) entry which is preliminary data.</text>
</comment>
<name>X1QQN8_9ZZZZ</name>
<accession>X1QQN8</accession>